<evidence type="ECO:0000256" key="1">
    <source>
        <dbReference type="ARBA" id="ARBA00011900"/>
    </source>
</evidence>
<comment type="caution">
    <text evidence="10">The sequence shown here is derived from an EMBL/GenBank/DDBJ whole genome shotgun (WGS) entry which is preliminary data.</text>
</comment>
<evidence type="ECO:0000256" key="3">
    <source>
        <dbReference type="ARBA" id="ARBA00022679"/>
    </source>
</evidence>
<feature type="domain" description="MmeI-like target recognition" evidence="7">
    <location>
        <begin position="607"/>
        <end position="811"/>
    </location>
</feature>
<dbReference type="InterPro" id="IPR050953">
    <property type="entry name" value="N4_N6_ade-DNA_methylase"/>
</dbReference>
<dbReference type="GO" id="GO:0008168">
    <property type="term" value="F:methyltransferase activity"/>
    <property type="evidence" value="ECO:0007669"/>
    <property type="project" value="UniProtKB-KW"/>
</dbReference>
<evidence type="ECO:0000256" key="2">
    <source>
        <dbReference type="ARBA" id="ARBA00022603"/>
    </source>
</evidence>
<dbReference type="InterPro" id="IPR046817">
    <property type="entry name" value="MmeI_N"/>
</dbReference>
<feature type="domain" description="MmeI-like C-terminal" evidence="8">
    <location>
        <begin position="814"/>
        <end position="891"/>
    </location>
</feature>
<dbReference type="EC" id="2.1.1.72" evidence="1"/>
<dbReference type="InterPro" id="IPR046816">
    <property type="entry name" value="MmeI_Mtase"/>
</dbReference>
<evidence type="ECO:0000313" key="10">
    <source>
        <dbReference type="EMBL" id="MCB5228376.1"/>
    </source>
</evidence>
<feature type="domain" description="MmeI-like DNA-methyltransferase" evidence="9">
    <location>
        <begin position="330"/>
        <end position="586"/>
    </location>
</feature>
<evidence type="ECO:0000313" key="11">
    <source>
        <dbReference type="Proteomes" id="UP000633814"/>
    </source>
</evidence>
<dbReference type="InterPro" id="IPR046819">
    <property type="entry name" value="MmeI_hel"/>
</dbReference>
<dbReference type="InterPro" id="IPR029063">
    <property type="entry name" value="SAM-dependent_MTases_sf"/>
</dbReference>
<evidence type="ECO:0000259" key="6">
    <source>
        <dbReference type="Pfam" id="PF20465"/>
    </source>
</evidence>
<name>A0ABS8C7R0_9ALTE</name>
<dbReference type="Pfam" id="PF20466">
    <property type="entry name" value="MmeI_TRD"/>
    <property type="match status" value="1"/>
</dbReference>
<dbReference type="PANTHER" id="PTHR33841:SF1">
    <property type="entry name" value="DNA METHYLTRANSFERASE A"/>
    <property type="match status" value="1"/>
</dbReference>
<evidence type="ECO:0000256" key="4">
    <source>
        <dbReference type="ARBA" id="ARBA00047942"/>
    </source>
</evidence>
<dbReference type="SUPFAM" id="SSF53335">
    <property type="entry name" value="S-adenosyl-L-methionine-dependent methyltransferases"/>
    <property type="match status" value="1"/>
</dbReference>
<dbReference type="RefSeq" id="WP_226752432.1">
    <property type="nucleotide sequence ID" value="NZ_JAEINI020000023.1"/>
</dbReference>
<evidence type="ECO:0000259" key="5">
    <source>
        <dbReference type="Pfam" id="PF20464"/>
    </source>
</evidence>
<proteinExistence type="predicted"/>
<organism evidence="10 11">
    <name type="scientific">Alishewanella maricola</name>
    <dbReference type="NCBI Taxonomy" id="2795740"/>
    <lineage>
        <taxon>Bacteria</taxon>
        <taxon>Pseudomonadati</taxon>
        <taxon>Pseudomonadota</taxon>
        <taxon>Gammaproteobacteria</taxon>
        <taxon>Alteromonadales</taxon>
        <taxon>Alteromonadaceae</taxon>
        <taxon>Alishewanella</taxon>
    </lineage>
</organism>
<accession>A0ABS8C7R0</accession>
<dbReference type="InterPro" id="IPR046820">
    <property type="entry name" value="MmeI_TRD"/>
</dbReference>
<dbReference type="Pfam" id="PF20467">
    <property type="entry name" value="MmeI_C"/>
    <property type="match status" value="1"/>
</dbReference>
<keyword evidence="11" id="KW-1185">Reference proteome</keyword>
<evidence type="ECO:0000259" key="7">
    <source>
        <dbReference type="Pfam" id="PF20466"/>
    </source>
</evidence>
<gene>
    <name evidence="10" type="ORF">JAO78_016345</name>
</gene>
<dbReference type="GO" id="GO:0032259">
    <property type="term" value="P:methylation"/>
    <property type="evidence" value="ECO:0007669"/>
    <property type="project" value="UniProtKB-KW"/>
</dbReference>
<comment type="catalytic activity">
    <reaction evidence="4">
        <text>a 2'-deoxyadenosine in DNA + S-adenosyl-L-methionine = an N(6)-methyl-2'-deoxyadenosine in DNA + S-adenosyl-L-homocysteine + H(+)</text>
        <dbReference type="Rhea" id="RHEA:15197"/>
        <dbReference type="Rhea" id="RHEA-COMP:12418"/>
        <dbReference type="Rhea" id="RHEA-COMP:12419"/>
        <dbReference type="ChEBI" id="CHEBI:15378"/>
        <dbReference type="ChEBI" id="CHEBI:57856"/>
        <dbReference type="ChEBI" id="CHEBI:59789"/>
        <dbReference type="ChEBI" id="CHEBI:90615"/>
        <dbReference type="ChEBI" id="CHEBI:90616"/>
        <dbReference type="EC" id="2.1.1.72"/>
    </reaction>
</comment>
<keyword evidence="2 10" id="KW-0489">Methyltransferase</keyword>
<sequence length="893" mass="100623">MAVNQGRIIEQLESLVSEPDRSEFIFGFMQAFGFATATITQVKQGGSRNVATMPSHIGIKLKLYFQPCEKSSDLEADFDTRISDPLIAKHKIRFVIVTDYQRILAWDTLAKDRLDIDFDELPRNYGFFLPLVGLEKAIIGSENPADVAAAEKMGKLFDLIRVQNELSKPEDIHALNVFLTRLLFCMFAEDTGIFKDGQFTLALKNYTDEDGSGLDDFLYQLFTVLNTPEDAESRKALPTHFTDFPYVNGGLFASDEPIPDLGKKGRRTLLDCCAMNWAAINPDIFGSMFQAVIDVEQRSSLGQHYTSYSNIMKLIQPLLLEPLRAELVSSRKNAKALKSLLVRLGQIKVFDPACGSGNFLIVAYKELRQLEMEVIQALRELEGQAIFVTGIHLDQFYGIEIDDFACEIARLSLWLAEHQLNKQWQKEFGDAPATLPLSSTGKIVHENSLTLNWLNVCPKSAEDEVYVIGNPPFLGTLGRTEEQKSNMQSIFNDFKAIGYLDYVACWFWKGAQYIANSQTELALVSTNSICQGEQVSTLWPRIFELGLSIHFAYPTFPWANNARDKAAVHVVIVGLTAKKATRRLFQLVNDEWHSRTVSNISPYLIEGSNIAIGTPVKPIVNGVPPLLFGNKPTDGGHLFLDLREKDELIAREPKAARWIKKILGANEFINGLDRWCLWLVDATTDELNEMPEVLKRMAAIRALRIKAGHPAALKMAEKPHLFIQVSQPKSGGYILVPRVSSERRTYVPIGFFGHEVICSDANMFIPNGTLYEFGILCSILHNDWMRLVAGRLESRYRYSASVVYNSFPWPEVTASQRKQIEDLAETILFTREEFPGATLAQLYDPDKMPPALLKAHQALDRAVDKLYRDKPFKDASERLSCLLEKYESLVQNT</sequence>
<dbReference type="PANTHER" id="PTHR33841">
    <property type="entry name" value="DNA METHYLTRANSFERASE YEEA-RELATED"/>
    <property type="match status" value="1"/>
</dbReference>
<dbReference type="InterPro" id="IPR046818">
    <property type="entry name" value="MmeI_C"/>
</dbReference>
<keyword evidence="3" id="KW-0808">Transferase</keyword>
<evidence type="ECO:0000259" key="9">
    <source>
        <dbReference type="Pfam" id="PF20473"/>
    </source>
</evidence>
<dbReference type="Pfam" id="PF20473">
    <property type="entry name" value="MmeI_Mtase"/>
    <property type="match status" value="1"/>
</dbReference>
<dbReference type="Pfam" id="PF20465">
    <property type="entry name" value="MmeI_hel"/>
    <property type="match status" value="1"/>
</dbReference>
<evidence type="ECO:0000259" key="8">
    <source>
        <dbReference type="Pfam" id="PF20467"/>
    </source>
</evidence>
<reference evidence="10 11" key="1">
    <citation type="submission" date="2021-10" db="EMBL/GenBank/DDBJ databases">
        <title>Alishewanella koreense sp. nov. isolated from seawater of southwestern coast in South Korea and the proposal for the reclassification of Rheinheimera perlucida and Rheinheimera tuosuensis as Arsukibacterium perlucida and Arsukibacterium tuosuensis.</title>
        <authorList>
            <person name="Kim K.H."/>
            <person name="Ruan W."/>
            <person name="Kim K.R."/>
            <person name="Baek J.H."/>
            <person name="Jeon C.O."/>
        </authorList>
    </citation>
    <scope>NUCLEOTIDE SEQUENCE [LARGE SCALE GENOMIC DNA]</scope>
    <source>
        <strain evidence="10 11">16-MA</strain>
    </source>
</reference>
<protein>
    <recommendedName>
        <fullName evidence="1">site-specific DNA-methyltransferase (adenine-specific)</fullName>
        <ecNumber evidence="1">2.1.1.72</ecNumber>
    </recommendedName>
</protein>
<feature type="domain" description="MmeI-like N-terminal" evidence="5">
    <location>
        <begin position="8"/>
        <end position="161"/>
    </location>
</feature>
<feature type="domain" description="MmeI-like helicase spacer" evidence="6">
    <location>
        <begin position="173"/>
        <end position="252"/>
    </location>
</feature>
<dbReference type="EMBL" id="JAEINI020000023">
    <property type="protein sequence ID" value="MCB5228376.1"/>
    <property type="molecule type" value="Genomic_DNA"/>
</dbReference>
<dbReference type="Proteomes" id="UP000633814">
    <property type="component" value="Unassembled WGS sequence"/>
</dbReference>
<dbReference type="Gene3D" id="3.40.50.150">
    <property type="entry name" value="Vaccinia Virus protein VP39"/>
    <property type="match status" value="1"/>
</dbReference>
<dbReference type="Pfam" id="PF20464">
    <property type="entry name" value="MmeI_N"/>
    <property type="match status" value="1"/>
</dbReference>